<feature type="non-terminal residue" evidence="1">
    <location>
        <position position="437"/>
    </location>
</feature>
<comment type="caution">
    <text evidence="1">The sequence shown here is derived from an EMBL/GenBank/DDBJ whole genome shotgun (WGS) entry which is preliminary data.</text>
</comment>
<organism evidence="1 2">
    <name type="scientific">Kribbella albertanoniae</name>
    <dbReference type="NCBI Taxonomy" id="1266829"/>
    <lineage>
        <taxon>Bacteria</taxon>
        <taxon>Bacillati</taxon>
        <taxon>Actinomycetota</taxon>
        <taxon>Actinomycetes</taxon>
        <taxon>Propionibacteriales</taxon>
        <taxon>Kribbellaceae</taxon>
        <taxon>Kribbella</taxon>
    </lineage>
</organism>
<evidence type="ECO:0000313" key="1">
    <source>
        <dbReference type="EMBL" id="TDC16679.1"/>
    </source>
</evidence>
<dbReference type="AlphaFoldDB" id="A0A4R4P448"/>
<evidence type="ECO:0000313" key="2">
    <source>
        <dbReference type="Proteomes" id="UP000295075"/>
    </source>
</evidence>
<gene>
    <name evidence="1" type="ORF">E1261_38455</name>
</gene>
<dbReference type="RefSeq" id="WP_202875398.1">
    <property type="nucleotide sequence ID" value="NZ_SMKA01000300.1"/>
</dbReference>
<dbReference type="EMBL" id="SMKA01000300">
    <property type="protein sequence ID" value="TDC16679.1"/>
    <property type="molecule type" value="Genomic_DNA"/>
</dbReference>
<dbReference type="Proteomes" id="UP000295075">
    <property type="component" value="Unassembled WGS sequence"/>
</dbReference>
<reference evidence="1 2" key="1">
    <citation type="submission" date="2019-03" db="EMBL/GenBank/DDBJ databases">
        <title>Draft genome sequences of novel Actinobacteria.</title>
        <authorList>
            <person name="Sahin N."/>
            <person name="Ay H."/>
            <person name="Saygin H."/>
        </authorList>
    </citation>
    <scope>NUCLEOTIDE SEQUENCE [LARGE SCALE GENOMIC DNA]</scope>
    <source>
        <strain evidence="1 2">JCM 30547</strain>
    </source>
</reference>
<keyword evidence="2" id="KW-1185">Reference proteome</keyword>
<sequence>MSELDTVGRLIAGVGQALLPLRTALETAEGFDALLIRLGWPPVQVPAPIRDLGAKVDRLYDNLTRLVGEGGLQVGSAPGREPVLNLDAGTVAAAVSAVTELVDAISALASAPASAYPPDLVAAGFREKFPRQLIDHLLVEYLVGRQPQLGFALRTLGVITAKYQAPEGIRPGYMARRFDLAALPQAVSDPGRMLRETFGWGTADFDFGAFASQVDNLMTALGNRSSHVPLDAAAAQAVQGTRTDRPRALEISPFRRVVGEDTTNRVSAAVRMIELPGAGGTLPGLALVPSFEGVLGFKLPLAEDIELIVRSDLDFSGGVAVLIRPGQGLEILTGFADGAAGPAKASGSLEAIVERGKADGEPTVLFGEPDGTRLQYQKLSGAGGIRLGSGGPDVFGEVSLDGLKFVFKPAGADGFIGAVLPKDGVQVEADVTAFPYR</sequence>
<proteinExistence type="predicted"/>
<accession>A0A4R4P448</accession>
<protein>
    <submittedName>
        <fullName evidence="1">Uncharacterized protein</fullName>
    </submittedName>
</protein>
<name>A0A4R4P448_9ACTN</name>